<sequence>MNPLPPATQPNAPLESPLHSPETPGAEDQPNTTALVSSQNTPHPLTLTYHSPAPPPFFRPHHVETLKHLHTPIPTRPARYASQDIPAKLRRKALLWKEASAQGSEHALERFRTPDKEETVPLRASALDEIRLGLENHNKLLSEKGNLKLRFTLAGTVEVLGRVVWEITWCFKRSGIYEVLVGLDEERVRDMPRDTNAAYTGSPKSPIFAPDPKWRNLRGVYQALVYVLLPATSASPGPTGGQGPDTVTVDKVVRLELEKLVTRAVSPARLELVKTVLCTILERWSDVLYFLKRLCITITTNDNLTDIETVLRTNDDPLDATGEVIWKLSGRHAMDRQAAVGMMVDREMGDLPWHPQELDSQVKLLQFLVGVEEEIVERIAGHLERVSVEGDLEVPVDSE</sequence>
<dbReference type="EMBL" id="ML119693">
    <property type="protein sequence ID" value="RPA79928.1"/>
    <property type="molecule type" value="Genomic_DNA"/>
</dbReference>
<evidence type="ECO:0000313" key="2">
    <source>
        <dbReference type="EMBL" id="RPA79928.1"/>
    </source>
</evidence>
<organism evidence="2 3">
    <name type="scientific">Ascobolus immersus RN42</name>
    <dbReference type="NCBI Taxonomy" id="1160509"/>
    <lineage>
        <taxon>Eukaryota</taxon>
        <taxon>Fungi</taxon>
        <taxon>Dikarya</taxon>
        <taxon>Ascomycota</taxon>
        <taxon>Pezizomycotina</taxon>
        <taxon>Pezizomycetes</taxon>
        <taxon>Pezizales</taxon>
        <taxon>Ascobolaceae</taxon>
        <taxon>Ascobolus</taxon>
    </lineage>
</organism>
<proteinExistence type="predicted"/>
<name>A0A3N4I5I0_ASCIM</name>
<dbReference type="Proteomes" id="UP000275078">
    <property type="component" value="Unassembled WGS sequence"/>
</dbReference>
<keyword evidence="3" id="KW-1185">Reference proteome</keyword>
<evidence type="ECO:0000256" key="1">
    <source>
        <dbReference type="SAM" id="MobiDB-lite"/>
    </source>
</evidence>
<dbReference type="AlphaFoldDB" id="A0A3N4I5I0"/>
<protein>
    <submittedName>
        <fullName evidence="2">Uncharacterized protein</fullName>
    </submittedName>
</protein>
<gene>
    <name evidence="2" type="ORF">BJ508DRAFT_307840</name>
</gene>
<feature type="compositionally biased region" description="Polar residues" evidence="1">
    <location>
        <begin position="29"/>
        <end position="43"/>
    </location>
</feature>
<evidence type="ECO:0000313" key="3">
    <source>
        <dbReference type="Proteomes" id="UP000275078"/>
    </source>
</evidence>
<reference evidence="2 3" key="1">
    <citation type="journal article" date="2018" name="Nat. Ecol. Evol.">
        <title>Pezizomycetes genomes reveal the molecular basis of ectomycorrhizal truffle lifestyle.</title>
        <authorList>
            <person name="Murat C."/>
            <person name="Payen T."/>
            <person name="Noel B."/>
            <person name="Kuo A."/>
            <person name="Morin E."/>
            <person name="Chen J."/>
            <person name="Kohler A."/>
            <person name="Krizsan K."/>
            <person name="Balestrini R."/>
            <person name="Da Silva C."/>
            <person name="Montanini B."/>
            <person name="Hainaut M."/>
            <person name="Levati E."/>
            <person name="Barry K.W."/>
            <person name="Belfiori B."/>
            <person name="Cichocki N."/>
            <person name="Clum A."/>
            <person name="Dockter R.B."/>
            <person name="Fauchery L."/>
            <person name="Guy J."/>
            <person name="Iotti M."/>
            <person name="Le Tacon F."/>
            <person name="Lindquist E.A."/>
            <person name="Lipzen A."/>
            <person name="Malagnac F."/>
            <person name="Mello A."/>
            <person name="Molinier V."/>
            <person name="Miyauchi S."/>
            <person name="Poulain J."/>
            <person name="Riccioni C."/>
            <person name="Rubini A."/>
            <person name="Sitrit Y."/>
            <person name="Splivallo R."/>
            <person name="Traeger S."/>
            <person name="Wang M."/>
            <person name="Zifcakova L."/>
            <person name="Wipf D."/>
            <person name="Zambonelli A."/>
            <person name="Paolocci F."/>
            <person name="Nowrousian M."/>
            <person name="Ottonello S."/>
            <person name="Baldrian P."/>
            <person name="Spatafora J.W."/>
            <person name="Henrissat B."/>
            <person name="Nagy L.G."/>
            <person name="Aury J.M."/>
            <person name="Wincker P."/>
            <person name="Grigoriev I.V."/>
            <person name="Bonfante P."/>
            <person name="Martin F.M."/>
        </authorList>
    </citation>
    <scope>NUCLEOTIDE SEQUENCE [LARGE SCALE GENOMIC DNA]</scope>
    <source>
        <strain evidence="2 3">RN42</strain>
    </source>
</reference>
<accession>A0A3N4I5I0</accession>
<feature type="region of interest" description="Disordered" evidence="1">
    <location>
        <begin position="1"/>
        <end position="47"/>
    </location>
</feature>